<organism evidence="1 2">
    <name type="scientific">Perkinsus chesapeaki</name>
    <name type="common">Clam parasite</name>
    <name type="synonym">Perkinsus andrewsi</name>
    <dbReference type="NCBI Taxonomy" id="330153"/>
    <lineage>
        <taxon>Eukaryota</taxon>
        <taxon>Sar</taxon>
        <taxon>Alveolata</taxon>
        <taxon>Perkinsozoa</taxon>
        <taxon>Perkinsea</taxon>
        <taxon>Perkinsida</taxon>
        <taxon>Perkinsidae</taxon>
        <taxon>Perkinsus</taxon>
    </lineage>
</organism>
<evidence type="ECO:0000313" key="1">
    <source>
        <dbReference type="EMBL" id="KAF4664697.1"/>
    </source>
</evidence>
<reference evidence="1 2" key="1">
    <citation type="submission" date="2020-04" db="EMBL/GenBank/DDBJ databases">
        <title>Perkinsus chesapeaki whole genome sequence.</title>
        <authorList>
            <person name="Bogema D.R."/>
        </authorList>
    </citation>
    <scope>NUCLEOTIDE SEQUENCE [LARGE SCALE GENOMIC DNA]</scope>
    <source>
        <strain evidence="1">ATCC PRA-425</strain>
    </source>
</reference>
<gene>
    <name evidence="1" type="ORF">FOL47_005004</name>
</gene>
<dbReference type="EMBL" id="JAAPAO010000281">
    <property type="protein sequence ID" value="KAF4664697.1"/>
    <property type="molecule type" value="Genomic_DNA"/>
</dbReference>
<evidence type="ECO:0000313" key="2">
    <source>
        <dbReference type="Proteomes" id="UP000591131"/>
    </source>
</evidence>
<comment type="caution">
    <text evidence="1">The sequence shown here is derived from an EMBL/GenBank/DDBJ whole genome shotgun (WGS) entry which is preliminary data.</text>
</comment>
<dbReference type="AlphaFoldDB" id="A0A7J6LZI7"/>
<name>A0A7J6LZI7_PERCH</name>
<keyword evidence="2" id="KW-1185">Reference proteome</keyword>
<accession>A0A7J6LZI7</accession>
<protein>
    <submittedName>
        <fullName evidence="1">Uncharacterized protein</fullName>
    </submittedName>
</protein>
<proteinExistence type="predicted"/>
<dbReference type="Proteomes" id="UP000591131">
    <property type="component" value="Unassembled WGS sequence"/>
</dbReference>
<sequence length="142" mass="16061">MSHFIYTILGYFGYLILCVAGFPPTPNGNYALNIDEDTCVQVHCIGDFTTLKAQLWVQCDSAVMPSTTLEMEETELNSFVVDPESEQAYNTYIRAIKTTCAPDLTVGDNDMKRFVSRNNNEQLYVTFAGSERILVFNKTCWD</sequence>